<accession>A0A1N7JFE5</accession>
<comment type="similarity">
    <text evidence="11">In the C-terminal section; belongs to the anthranilate phosphoribosyltransferase family.</text>
</comment>
<reference evidence="16" key="1">
    <citation type="submission" date="2017-01" db="EMBL/GenBank/DDBJ databases">
        <authorList>
            <person name="Varghese N."/>
            <person name="Submissions S."/>
        </authorList>
    </citation>
    <scope>NUCLEOTIDE SEQUENCE [LARGE SCALE GENOMIC DNA]</scope>
    <source>
        <strain evidence="16">DSM 22306</strain>
    </source>
</reference>
<feature type="binding site" evidence="12">
    <location>
        <position position="226"/>
    </location>
    <ligand>
        <name>Mg(2+)</name>
        <dbReference type="ChEBI" id="CHEBI:18420"/>
        <label>2</label>
    </ligand>
</feature>
<comment type="catalytic activity">
    <reaction evidence="10 12">
        <text>N-(5-phospho-beta-D-ribosyl)anthranilate + diphosphate = 5-phospho-alpha-D-ribose 1-diphosphate + anthranilate</text>
        <dbReference type="Rhea" id="RHEA:11768"/>
        <dbReference type="ChEBI" id="CHEBI:16567"/>
        <dbReference type="ChEBI" id="CHEBI:18277"/>
        <dbReference type="ChEBI" id="CHEBI:33019"/>
        <dbReference type="ChEBI" id="CHEBI:58017"/>
        <dbReference type="EC" id="2.4.2.18"/>
    </reaction>
</comment>
<feature type="binding site" evidence="12">
    <location>
        <position position="227"/>
    </location>
    <ligand>
        <name>Mg(2+)</name>
        <dbReference type="ChEBI" id="CHEBI:18420"/>
        <label>2</label>
    </ligand>
</feature>
<evidence type="ECO:0000313" key="16">
    <source>
        <dbReference type="Proteomes" id="UP000185999"/>
    </source>
</evidence>
<dbReference type="PANTHER" id="PTHR43285">
    <property type="entry name" value="ANTHRANILATE PHOSPHORIBOSYLTRANSFERASE"/>
    <property type="match status" value="1"/>
</dbReference>
<feature type="binding site" evidence="12">
    <location>
        <begin position="91"/>
        <end position="94"/>
    </location>
    <ligand>
        <name>5-phospho-alpha-D-ribose 1-diphosphate</name>
        <dbReference type="ChEBI" id="CHEBI:58017"/>
    </ligand>
</feature>
<dbReference type="EMBL" id="FTOE01000001">
    <property type="protein sequence ID" value="SIS48028.1"/>
    <property type="molecule type" value="Genomic_DNA"/>
</dbReference>
<keyword evidence="6 12" id="KW-0479">Metal-binding</keyword>
<evidence type="ECO:0000256" key="8">
    <source>
        <dbReference type="ARBA" id="ARBA00022842"/>
    </source>
</evidence>
<evidence type="ECO:0000256" key="4">
    <source>
        <dbReference type="ARBA" id="ARBA00022676"/>
    </source>
</evidence>
<dbReference type="GO" id="GO:0000162">
    <property type="term" value="P:L-tryptophan biosynthetic process"/>
    <property type="evidence" value="ECO:0007669"/>
    <property type="project" value="UniProtKB-UniRule"/>
</dbReference>
<dbReference type="STRING" id="619304.SAMN05421760_1011070"/>
<dbReference type="InterPro" id="IPR017459">
    <property type="entry name" value="Glycosyl_Trfase_fam3_N_dom"/>
</dbReference>
<dbReference type="UniPathway" id="UPA00035">
    <property type="reaction ID" value="UER00041"/>
</dbReference>
<keyword evidence="5 12" id="KW-0808">Transferase</keyword>
<dbReference type="InterPro" id="IPR035902">
    <property type="entry name" value="Nuc_phospho_transferase"/>
</dbReference>
<feature type="binding site" evidence="12">
    <location>
        <begin position="84"/>
        <end position="85"/>
    </location>
    <ligand>
        <name>5-phospho-alpha-D-ribose 1-diphosphate</name>
        <dbReference type="ChEBI" id="CHEBI:58017"/>
    </ligand>
</feature>
<evidence type="ECO:0000256" key="10">
    <source>
        <dbReference type="ARBA" id="ARBA00052328"/>
    </source>
</evidence>
<dbReference type="GO" id="GO:0004048">
    <property type="term" value="F:anthranilate phosphoribosyltransferase activity"/>
    <property type="evidence" value="ECO:0007669"/>
    <property type="project" value="UniProtKB-UniRule"/>
</dbReference>
<keyword evidence="9 12" id="KW-0057">Aromatic amino acid biosynthesis</keyword>
<keyword evidence="16" id="KW-1185">Reference proteome</keyword>
<organism evidence="15 16">
    <name type="scientific">Neptunomonas antarctica</name>
    <dbReference type="NCBI Taxonomy" id="619304"/>
    <lineage>
        <taxon>Bacteria</taxon>
        <taxon>Pseudomonadati</taxon>
        <taxon>Pseudomonadota</taxon>
        <taxon>Gammaproteobacteria</taxon>
        <taxon>Oceanospirillales</taxon>
        <taxon>Oceanospirillaceae</taxon>
        <taxon>Neptunomonas</taxon>
    </lineage>
</organism>
<dbReference type="Proteomes" id="UP000185999">
    <property type="component" value="Unassembled WGS sequence"/>
</dbReference>
<feature type="binding site" evidence="12">
    <location>
        <position position="167"/>
    </location>
    <ligand>
        <name>anthranilate</name>
        <dbReference type="ChEBI" id="CHEBI:16567"/>
        <label>2</label>
    </ligand>
</feature>
<dbReference type="Gene3D" id="1.20.970.10">
    <property type="entry name" value="Transferase, Pyrimidine Nucleoside Phosphorylase, Chain C"/>
    <property type="match status" value="1"/>
</dbReference>
<evidence type="ECO:0000256" key="1">
    <source>
        <dbReference type="ARBA" id="ARBA00004907"/>
    </source>
</evidence>
<name>A0A1N7JFE5_9GAMM</name>
<dbReference type="RefSeq" id="WP_054343190.1">
    <property type="nucleotide sequence ID" value="NZ_FTOE01000001.1"/>
</dbReference>
<feature type="binding site" evidence="12">
    <location>
        <position position="81"/>
    </location>
    <ligand>
        <name>5-phospho-alpha-D-ribose 1-diphosphate</name>
        <dbReference type="ChEBI" id="CHEBI:58017"/>
    </ligand>
</feature>
<dbReference type="SUPFAM" id="SSF47648">
    <property type="entry name" value="Nucleoside phosphorylase/phosphoribosyltransferase N-terminal domain"/>
    <property type="match status" value="1"/>
</dbReference>
<evidence type="ECO:0000256" key="12">
    <source>
        <dbReference type="HAMAP-Rule" id="MF_00211"/>
    </source>
</evidence>
<proteinExistence type="inferred from homology"/>
<dbReference type="EC" id="2.4.2.18" evidence="12"/>
<comment type="cofactor">
    <cofactor evidence="12">
        <name>Mg(2+)</name>
        <dbReference type="ChEBI" id="CHEBI:18420"/>
    </cofactor>
    <text evidence="12">Binds 2 magnesium ions per monomer.</text>
</comment>
<dbReference type="Pfam" id="PF00591">
    <property type="entry name" value="Glycos_transf_3"/>
    <property type="match status" value="1"/>
</dbReference>
<keyword evidence="7 12" id="KW-0822">Tryptophan biosynthesis</keyword>
<dbReference type="GO" id="GO:0005829">
    <property type="term" value="C:cytosol"/>
    <property type="evidence" value="ECO:0007669"/>
    <property type="project" value="TreeGrafter"/>
</dbReference>
<feature type="domain" description="Glycosyl transferase family 3 N-terminal" evidence="14">
    <location>
        <begin position="4"/>
        <end position="66"/>
    </location>
</feature>
<dbReference type="PANTHER" id="PTHR43285:SF2">
    <property type="entry name" value="ANTHRANILATE PHOSPHORIBOSYLTRANSFERASE"/>
    <property type="match status" value="1"/>
</dbReference>
<dbReference type="Gene3D" id="3.40.1030.10">
    <property type="entry name" value="Nucleoside phosphorylase/phosphoribosyltransferase catalytic domain"/>
    <property type="match status" value="1"/>
</dbReference>
<protein>
    <recommendedName>
        <fullName evidence="12">Anthranilate phosphoribosyltransferase</fullName>
        <ecNumber evidence="12">2.4.2.18</ecNumber>
    </recommendedName>
</protein>
<dbReference type="InterPro" id="IPR005940">
    <property type="entry name" value="Anthranilate_Pribosyl_Tfrase"/>
</dbReference>
<dbReference type="FunFam" id="3.40.1030.10:FF:000002">
    <property type="entry name" value="Anthranilate phosphoribosyltransferase"/>
    <property type="match status" value="1"/>
</dbReference>
<dbReference type="HAMAP" id="MF_00211">
    <property type="entry name" value="TrpD"/>
    <property type="match status" value="1"/>
</dbReference>
<dbReference type="Pfam" id="PF02885">
    <property type="entry name" value="Glycos_trans_3N"/>
    <property type="match status" value="1"/>
</dbReference>
<comment type="function">
    <text evidence="12">Catalyzes the transfer of the phosphoribosyl group of 5-phosphorylribose-1-pyrophosphate (PRPP) to anthranilate to yield N-(5'-phosphoribosyl)-anthranilate (PRA).</text>
</comment>
<feature type="binding site" evidence="12">
    <location>
        <position position="227"/>
    </location>
    <ligand>
        <name>Mg(2+)</name>
        <dbReference type="ChEBI" id="CHEBI:18420"/>
        <label>1</label>
    </ligand>
</feature>
<evidence type="ECO:0000256" key="6">
    <source>
        <dbReference type="ARBA" id="ARBA00022723"/>
    </source>
</evidence>
<dbReference type="NCBIfam" id="TIGR01245">
    <property type="entry name" value="trpD"/>
    <property type="match status" value="1"/>
</dbReference>
<keyword evidence="4 12" id="KW-0328">Glycosyltransferase</keyword>
<feature type="binding site" evidence="12">
    <location>
        <position position="112"/>
    </location>
    <ligand>
        <name>anthranilate</name>
        <dbReference type="ChEBI" id="CHEBI:16567"/>
        <label>1</label>
    </ligand>
</feature>
<dbReference type="SUPFAM" id="SSF52418">
    <property type="entry name" value="Nucleoside phosphorylase/phosphoribosyltransferase catalytic domain"/>
    <property type="match status" value="1"/>
</dbReference>
<evidence type="ECO:0000259" key="13">
    <source>
        <dbReference type="Pfam" id="PF00591"/>
    </source>
</evidence>
<dbReference type="GO" id="GO:0000287">
    <property type="term" value="F:magnesium ion binding"/>
    <property type="evidence" value="ECO:0007669"/>
    <property type="project" value="UniProtKB-UniRule"/>
</dbReference>
<evidence type="ECO:0000256" key="11">
    <source>
        <dbReference type="ARBA" id="ARBA00061188"/>
    </source>
</evidence>
<evidence type="ECO:0000259" key="14">
    <source>
        <dbReference type="Pfam" id="PF02885"/>
    </source>
</evidence>
<evidence type="ECO:0000256" key="2">
    <source>
        <dbReference type="ARBA" id="ARBA00011738"/>
    </source>
</evidence>
<dbReference type="AlphaFoldDB" id="A0A1N7JFE5"/>
<evidence type="ECO:0000256" key="7">
    <source>
        <dbReference type="ARBA" id="ARBA00022822"/>
    </source>
</evidence>
<sequence length="340" mass="35539">MDIKQALTAVVERRNLSIEEMREVMHQIMSGQATDAQIGGLLIALRMKGETVAEITAAASVMRELAIPVVIQAENAVDIVGTGGDSANLFNVSSACGFVVAAAGGCVAKHGNRSVSSSSGSADLLEAAGINLSLSPEKIARCIDEVGIGFMFAPQHHSAMKYAIGPRKEMALRTIFNVLGPLTNPASVKHYLLGVFDKSLCKPLAEALKALGARHALVVHAAEGLDEISLAGETYVAELKHGEVSEYSIFPEDAGLLRQSLDGLQVNSSSESLTLINAAFAGENAKAIDMIALNAGAALYVADQAETLKEGVSLAKATILNGSAAHKMAELVEFSQGLKE</sequence>
<feature type="binding site" evidence="12">
    <location>
        <position position="121"/>
    </location>
    <ligand>
        <name>5-phospho-alpha-D-ribose 1-diphosphate</name>
        <dbReference type="ChEBI" id="CHEBI:58017"/>
    </ligand>
</feature>
<dbReference type="FunFam" id="1.20.970.10:FF:000006">
    <property type="entry name" value="Anthranilate phosphoribosyltransferase"/>
    <property type="match status" value="1"/>
</dbReference>
<dbReference type="InterPro" id="IPR000312">
    <property type="entry name" value="Glycosyl_Trfase_fam3"/>
</dbReference>
<comment type="caution">
    <text evidence="12">Lacks conserved residue(s) required for the propagation of feature annotation.</text>
</comment>
<evidence type="ECO:0000256" key="9">
    <source>
        <dbReference type="ARBA" id="ARBA00023141"/>
    </source>
</evidence>
<gene>
    <name evidence="12" type="primary">trpD</name>
    <name evidence="15" type="ORF">SAMN05421760_1011070</name>
</gene>
<evidence type="ECO:0000256" key="5">
    <source>
        <dbReference type="ARBA" id="ARBA00022679"/>
    </source>
</evidence>
<comment type="pathway">
    <text evidence="1 12">Amino-acid biosynthesis; L-tryptophan biosynthesis; L-tryptophan from chorismate: step 2/5.</text>
</comment>
<keyword evidence="8 12" id="KW-0460">Magnesium</keyword>
<feature type="domain" description="Glycosyl transferase family 3" evidence="13">
    <location>
        <begin position="74"/>
        <end position="324"/>
    </location>
</feature>
<evidence type="ECO:0000313" key="15">
    <source>
        <dbReference type="EMBL" id="SIS48028.1"/>
    </source>
</evidence>
<dbReference type="InterPro" id="IPR036320">
    <property type="entry name" value="Glycosyl_Trfase_fam3_N_dom_sf"/>
</dbReference>
<comment type="subunit">
    <text evidence="2 12">Homodimer.</text>
</comment>
<evidence type="ECO:0000256" key="3">
    <source>
        <dbReference type="ARBA" id="ARBA00022605"/>
    </source>
</evidence>
<comment type="similarity">
    <text evidence="12">Belongs to the anthranilate phosphoribosyltransferase family.</text>
</comment>
<feature type="binding site" evidence="12">
    <location>
        <begin position="109"/>
        <end position="117"/>
    </location>
    <ligand>
        <name>5-phospho-alpha-D-ribose 1-diphosphate</name>
        <dbReference type="ChEBI" id="CHEBI:58017"/>
    </ligand>
</feature>
<dbReference type="OrthoDB" id="9806430at2"/>
<keyword evidence="3 12" id="KW-0028">Amino-acid biosynthesis</keyword>
<feature type="binding site" evidence="12">
    <location>
        <position position="93"/>
    </location>
    <ligand>
        <name>Mg(2+)</name>
        <dbReference type="ChEBI" id="CHEBI:18420"/>
        <label>1</label>
    </ligand>
</feature>
<feature type="binding site" evidence="12">
    <location>
        <position position="81"/>
    </location>
    <ligand>
        <name>anthranilate</name>
        <dbReference type="ChEBI" id="CHEBI:16567"/>
        <label>1</label>
    </ligand>
</feature>